<dbReference type="EMBL" id="AP021889">
    <property type="protein sequence ID" value="BBP45525.1"/>
    <property type="molecule type" value="Genomic_DNA"/>
</dbReference>
<keyword evidence="2" id="KW-1185">Reference proteome</keyword>
<accession>A0A6F8PTS9</accession>
<dbReference type="Proteomes" id="UP000501726">
    <property type="component" value="Chromosome"/>
</dbReference>
<dbReference type="CDD" id="cd02513">
    <property type="entry name" value="CMP-NeuAc_Synthase"/>
    <property type="match status" value="1"/>
</dbReference>
<dbReference type="Pfam" id="PF02348">
    <property type="entry name" value="CTP_transf_3"/>
    <property type="match status" value="1"/>
</dbReference>
<dbReference type="InterPro" id="IPR050793">
    <property type="entry name" value="CMP-NeuNAc_synthase"/>
</dbReference>
<evidence type="ECO:0000313" key="2">
    <source>
        <dbReference type="Proteomes" id="UP000501726"/>
    </source>
</evidence>
<dbReference type="InterPro" id="IPR029044">
    <property type="entry name" value="Nucleotide-diphossugar_trans"/>
</dbReference>
<proteinExistence type="predicted"/>
<dbReference type="PANTHER" id="PTHR21485:SF6">
    <property type="entry name" value="N-ACYLNEURAMINATE CYTIDYLYLTRANSFERASE-RELATED"/>
    <property type="match status" value="1"/>
</dbReference>
<evidence type="ECO:0008006" key="3">
    <source>
        <dbReference type="Google" id="ProtNLM"/>
    </source>
</evidence>
<dbReference type="SUPFAM" id="SSF53448">
    <property type="entry name" value="Nucleotide-diphospho-sugar transferases"/>
    <property type="match status" value="1"/>
</dbReference>
<dbReference type="Gene3D" id="3.90.550.10">
    <property type="entry name" value="Spore Coat Polysaccharide Biosynthesis Protein SpsA, Chain A"/>
    <property type="match status" value="1"/>
</dbReference>
<protein>
    <recommendedName>
        <fullName evidence="3">N-acylneuraminate cytidylyltransferase</fullName>
    </recommendedName>
</protein>
<dbReference type="KEGG" id="tse:THMIRHAS_08980"/>
<dbReference type="RefSeq" id="WP_173271316.1">
    <property type="nucleotide sequence ID" value="NZ_AP021889.1"/>
</dbReference>
<dbReference type="AlphaFoldDB" id="A0A6F8PTS9"/>
<reference evidence="2" key="1">
    <citation type="submission" date="2019-11" db="EMBL/GenBank/DDBJ databases">
        <title>Isolation and characterization of two novel species in the genus Thiomicrorhabdus.</title>
        <authorList>
            <person name="Mochizuki J."/>
            <person name="Kojima H."/>
            <person name="Fukui M."/>
        </authorList>
    </citation>
    <scope>NUCLEOTIDE SEQUENCE [LARGE SCALE GENOMIC DNA]</scope>
    <source>
        <strain evidence="2">aks77</strain>
    </source>
</reference>
<organism evidence="1 2">
    <name type="scientific">Thiosulfatimonas sediminis</name>
    <dbReference type="NCBI Taxonomy" id="2675054"/>
    <lineage>
        <taxon>Bacteria</taxon>
        <taxon>Pseudomonadati</taxon>
        <taxon>Pseudomonadota</taxon>
        <taxon>Gammaproteobacteria</taxon>
        <taxon>Thiotrichales</taxon>
        <taxon>Piscirickettsiaceae</taxon>
        <taxon>Thiosulfatimonas</taxon>
    </lineage>
</organism>
<dbReference type="PANTHER" id="PTHR21485">
    <property type="entry name" value="HAD SUPERFAMILY MEMBERS CMAS AND KDSC"/>
    <property type="match status" value="1"/>
</dbReference>
<dbReference type="GO" id="GO:0008781">
    <property type="term" value="F:N-acylneuraminate cytidylyltransferase activity"/>
    <property type="evidence" value="ECO:0007669"/>
    <property type="project" value="TreeGrafter"/>
</dbReference>
<evidence type="ECO:0000313" key="1">
    <source>
        <dbReference type="EMBL" id="BBP45525.1"/>
    </source>
</evidence>
<name>A0A6F8PTS9_9GAMM</name>
<sequence length="239" mass="26752">MEQLTITAIIPARGGSKGIPRKNLFPINGKSLIQYTVEAAQNSTLLNQVMLNSEDQEIIDFCAALGVDVSYRRPFKLAGDASRQIHAILDWLDWMEQHQRLPDVVVLLQPTSPLRTAALIDAALKVFLQNPTVSLVGVNAMQEHPAKSIHKREDGWQYLLDSGDYVPRRQEMADDFFVINGSIYIATPDWIRLHQGFTVEGQSHLFVTNQAEGLDVDTLLDVSIAEAYLKNALKTQNKQ</sequence>
<gene>
    <name evidence="1" type="primary">neuA</name>
    <name evidence="1" type="ORF">THMIRHAS_08980</name>
</gene>
<dbReference type="InterPro" id="IPR003329">
    <property type="entry name" value="Cytidylyl_trans"/>
</dbReference>